<keyword evidence="2" id="KW-1185">Reference proteome</keyword>
<gene>
    <name evidence="1" type="ORF">TSAR_008462</name>
</gene>
<dbReference type="Proteomes" id="UP000215335">
    <property type="component" value="Unassembled WGS sequence"/>
</dbReference>
<evidence type="ECO:0000313" key="1">
    <source>
        <dbReference type="EMBL" id="OXU27854.1"/>
    </source>
</evidence>
<protein>
    <submittedName>
        <fullName evidence="1">Uncharacterized protein</fullName>
    </submittedName>
</protein>
<accession>A0A232FAH9</accession>
<reference evidence="1 2" key="1">
    <citation type="journal article" date="2017" name="Curr. Biol.">
        <title>The Evolution of Venom by Co-option of Single-Copy Genes.</title>
        <authorList>
            <person name="Martinson E.O."/>
            <person name="Mrinalini"/>
            <person name="Kelkar Y.D."/>
            <person name="Chang C.H."/>
            <person name="Werren J.H."/>
        </authorList>
    </citation>
    <scope>NUCLEOTIDE SEQUENCE [LARGE SCALE GENOMIC DNA]</scope>
    <source>
        <strain evidence="1 2">Alberta</strain>
        <tissue evidence="1">Whole body</tissue>
    </source>
</reference>
<name>A0A232FAH9_9HYME</name>
<dbReference type="AlphaFoldDB" id="A0A232FAH9"/>
<organism evidence="1 2">
    <name type="scientific">Trichomalopsis sarcophagae</name>
    <dbReference type="NCBI Taxonomy" id="543379"/>
    <lineage>
        <taxon>Eukaryota</taxon>
        <taxon>Metazoa</taxon>
        <taxon>Ecdysozoa</taxon>
        <taxon>Arthropoda</taxon>
        <taxon>Hexapoda</taxon>
        <taxon>Insecta</taxon>
        <taxon>Pterygota</taxon>
        <taxon>Neoptera</taxon>
        <taxon>Endopterygota</taxon>
        <taxon>Hymenoptera</taxon>
        <taxon>Apocrita</taxon>
        <taxon>Proctotrupomorpha</taxon>
        <taxon>Chalcidoidea</taxon>
        <taxon>Pteromalidae</taxon>
        <taxon>Pteromalinae</taxon>
        <taxon>Trichomalopsis</taxon>
    </lineage>
</organism>
<comment type="caution">
    <text evidence="1">The sequence shown here is derived from an EMBL/GenBank/DDBJ whole genome shotgun (WGS) entry which is preliminary data.</text>
</comment>
<dbReference type="EMBL" id="NNAY01000530">
    <property type="protein sequence ID" value="OXU27854.1"/>
    <property type="molecule type" value="Genomic_DNA"/>
</dbReference>
<sequence>MKFISVRSASISASRINITIQRTFNIPPEPVSHSVPSISSTTNKLPEPITNTASNQLQTDVSTSSSITSINQKKISSQLRSPSLSNIPVIVIPPEPVSHRTSSTFTTTNKVPELITNISSNQLQPDKQISSQPVEDRNMSNSTKENQQIFPVYDNPDIGLYTSKPNMDIQNKTLVFQNCNVTINITPGSHNMKTIRTDQKLVQTEY</sequence>
<proteinExistence type="predicted"/>
<evidence type="ECO:0000313" key="2">
    <source>
        <dbReference type="Proteomes" id="UP000215335"/>
    </source>
</evidence>